<evidence type="ECO:0000313" key="6">
    <source>
        <dbReference type="Proteomes" id="UP000542342"/>
    </source>
</evidence>
<accession>A0A7V8VBC8</accession>
<dbReference type="Proteomes" id="UP000542342">
    <property type="component" value="Unassembled WGS sequence"/>
</dbReference>
<comment type="caution">
    <text evidence="5">The sequence shown here is derived from an EMBL/GenBank/DDBJ whole genome shotgun (WGS) entry which is preliminary data.</text>
</comment>
<keyword evidence="2" id="KW-0680">Restriction system</keyword>
<evidence type="ECO:0000256" key="1">
    <source>
        <dbReference type="ARBA" id="ARBA00006594"/>
    </source>
</evidence>
<dbReference type="InterPro" id="IPR029063">
    <property type="entry name" value="SAM-dependent_MTases_sf"/>
</dbReference>
<dbReference type="Gene3D" id="1.20.1260.30">
    <property type="match status" value="1"/>
</dbReference>
<comment type="similarity">
    <text evidence="1">Belongs to the N(4)/N(6)-methyltransferase family.</text>
</comment>
<dbReference type="SUPFAM" id="SSF53335">
    <property type="entry name" value="S-adenosyl-L-methionine-dependent methyltransferases"/>
    <property type="match status" value="1"/>
</dbReference>
<feature type="domain" description="N6 adenine-specific DNA methyltransferase N-terminal" evidence="4">
    <location>
        <begin position="59"/>
        <end position="94"/>
    </location>
</feature>
<reference evidence="5 6" key="1">
    <citation type="submission" date="2020-07" db="EMBL/GenBank/DDBJ databases">
        <title>Thermogemmata thermophila gen. nov., sp. nov., a novel moderate thermophilic planctomycete from a Kamchatka hot spring.</title>
        <authorList>
            <person name="Elcheninov A.G."/>
            <person name="Podosokorskaya O.A."/>
            <person name="Kovaleva O.L."/>
            <person name="Novikov A."/>
            <person name="Bonch-Osmolovskaya E.A."/>
            <person name="Toshchakov S.V."/>
            <person name="Kublanov I.V."/>
        </authorList>
    </citation>
    <scope>NUCLEOTIDE SEQUENCE [LARGE SCALE GENOMIC DNA]</scope>
    <source>
        <strain evidence="5 6">2918</strain>
    </source>
</reference>
<evidence type="ECO:0000256" key="2">
    <source>
        <dbReference type="ARBA" id="ARBA00022747"/>
    </source>
</evidence>
<protein>
    <submittedName>
        <fullName evidence="5">Type I restriction-modification system subunit M N-terminal domain-containing protein</fullName>
    </submittedName>
</protein>
<evidence type="ECO:0000256" key="3">
    <source>
        <dbReference type="SAM" id="MobiDB-lite"/>
    </source>
</evidence>
<evidence type="ECO:0000259" key="4">
    <source>
        <dbReference type="Pfam" id="PF12161"/>
    </source>
</evidence>
<dbReference type="Pfam" id="PF12161">
    <property type="entry name" value="HsdM_N"/>
    <property type="match status" value="1"/>
</dbReference>
<keyword evidence="6" id="KW-1185">Reference proteome</keyword>
<dbReference type="EMBL" id="JACEFB010000001">
    <property type="protein sequence ID" value="MBA2224695.1"/>
    <property type="molecule type" value="Genomic_DNA"/>
</dbReference>
<gene>
    <name evidence="5" type="ORF">H0921_00800</name>
</gene>
<organism evidence="5 6">
    <name type="scientific">Thermogemmata fonticola</name>
    <dbReference type="NCBI Taxonomy" id="2755323"/>
    <lineage>
        <taxon>Bacteria</taxon>
        <taxon>Pseudomonadati</taxon>
        <taxon>Planctomycetota</taxon>
        <taxon>Planctomycetia</taxon>
        <taxon>Gemmatales</taxon>
        <taxon>Gemmataceae</taxon>
        <taxon>Thermogemmata</taxon>
    </lineage>
</organism>
<dbReference type="InterPro" id="IPR038333">
    <property type="entry name" value="T1MK-like_N_sf"/>
</dbReference>
<feature type="region of interest" description="Disordered" evidence="3">
    <location>
        <begin position="15"/>
        <end position="34"/>
    </location>
</feature>
<dbReference type="RefSeq" id="WP_194536127.1">
    <property type="nucleotide sequence ID" value="NZ_JACEFB010000001.1"/>
</dbReference>
<evidence type="ECO:0000313" key="5">
    <source>
        <dbReference type="EMBL" id="MBA2224695.1"/>
    </source>
</evidence>
<dbReference type="InterPro" id="IPR022749">
    <property type="entry name" value="D12N6_MeTrfase_N"/>
</dbReference>
<sequence length="125" mass="13790">MLLVTGHCETYTDVREGGGKGVGTRPLPLRDASGQEKIRIRRSNVEGPGTRPRGNQYETADALRANMDAAEYKHVVLGLIFLKYISDAFRGAVPQPRLQAKRSQGADPEDPVEYQALDVLYGYRG</sequence>
<dbReference type="AlphaFoldDB" id="A0A7V8VBC8"/>
<proteinExistence type="inferred from homology"/>
<dbReference type="GO" id="GO:0009307">
    <property type="term" value="P:DNA restriction-modification system"/>
    <property type="evidence" value="ECO:0007669"/>
    <property type="project" value="UniProtKB-KW"/>
</dbReference>
<name>A0A7V8VBC8_9BACT</name>